<gene>
    <name evidence="4" type="ORF">Pmar_PMAR023234</name>
</gene>
<dbReference type="GO" id="GO:0034976">
    <property type="term" value="P:response to endoplasmic reticulum stress"/>
    <property type="evidence" value="ECO:0007669"/>
    <property type="project" value="TreeGrafter"/>
</dbReference>
<dbReference type="PROSITE" id="PS51352">
    <property type="entry name" value="THIOREDOXIN_2"/>
    <property type="match status" value="1"/>
</dbReference>
<dbReference type="Gene3D" id="3.40.30.10">
    <property type="entry name" value="Glutaredoxin"/>
    <property type="match status" value="2"/>
</dbReference>
<evidence type="ECO:0000256" key="1">
    <source>
        <dbReference type="ARBA" id="ARBA00006347"/>
    </source>
</evidence>
<reference evidence="4 5" key="1">
    <citation type="submission" date="2008-07" db="EMBL/GenBank/DDBJ databases">
        <authorList>
            <person name="El-Sayed N."/>
            <person name="Caler E."/>
            <person name="Inman J."/>
            <person name="Amedeo P."/>
            <person name="Hass B."/>
            <person name="Wortman J."/>
        </authorList>
    </citation>
    <scope>NUCLEOTIDE SEQUENCE [LARGE SCALE GENOMIC DNA]</scope>
    <source>
        <strain evidence="5">ATCC 50983 / TXsc</strain>
    </source>
</reference>
<accession>C5LJJ3</accession>
<proteinExistence type="inferred from homology"/>
<dbReference type="InterPro" id="IPR013766">
    <property type="entry name" value="Thioredoxin_domain"/>
</dbReference>
<dbReference type="Proteomes" id="UP000007800">
    <property type="component" value="Unassembled WGS sequence"/>
</dbReference>
<dbReference type="GO" id="GO:0003756">
    <property type="term" value="F:protein disulfide isomerase activity"/>
    <property type="evidence" value="ECO:0007669"/>
    <property type="project" value="TreeGrafter"/>
</dbReference>
<evidence type="ECO:0000259" key="3">
    <source>
        <dbReference type="PROSITE" id="PS51352"/>
    </source>
</evidence>
<dbReference type="InParanoid" id="C5LJJ3"/>
<dbReference type="OMA" id="PMWEVVA"/>
<dbReference type="EMBL" id="GG682453">
    <property type="protein sequence ID" value="EER03122.1"/>
    <property type="molecule type" value="Genomic_DNA"/>
</dbReference>
<feature type="chain" id="PRO_5002954555" evidence="2">
    <location>
        <begin position="25"/>
        <end position="220"/>
    </location>
</feature>
<dbReference type="PANTHER" id="PTHR18929">
    <property type="entry name" value="PROTEIN DISULFIDE ISOMERASE"/>
    <property type="match status" value="1"/>
</dbReference>
<evidence type="ECO:0000256" key="2">
    <source>
        <dbReference type="SAM" id="SignalP"/>
    </source>
</evidence>
<evidence type="ECO:0000313" key="5">
    <source>
        <dbReference type="Proteomes" id="UP000007800"/>
    </source>
</evidence>
<keyword evidence="4" id="KW-0413">Isomerase</keyword>
<dbReference type="GO" id="GO:0005783">
    <property type="term" value="C:endoplasmic reticulum"/>
    <property type="evidence" value="ECO:0007669"/>
    <property type="project" value="TreeGrafter"/>
</dbReference>
<dbReference type="RefSeq" id="XP_002771306.1">
    <property type="nucleotide sequence ID" value="XM_002771260.1"/>
</dbReference>
<evidence type="ECO:0000313" key="4">
    <source>
        <dbReference type="EMBL" id="EER03122.1"/>
    </source>
</evidence>
<sequence length="220" mass="25212">MNMLRSLALQFLLLLVLVVVDVQAWSIPWFGTKKRALGEVAELDEVSLDELLVTETISAVLFYAPWSPYSQQALPMWEVVAEKLALSNPPIPVGQIDASKYPEVRVKHEIRANPTIKLFIDEEAFEFPLEEERTWANIVNWINERTNREQVVSDAEEMDVFLDENPLAIVGLFISERDSDMFKKTSRHFDDVSFAVTYGSNSREMAQYLVKQGCHVFTQL</sequence>
<dbReference type="InterPro" id="IPR036249">
    <property type="entry name" value="Thioredoxin-like_sf"/>
</dbReference>
<name>C5LJJ3_PERM5</name>
<dbReference type="AlphaFoldDB" id="C5LJJ3"/>
<protein>
    <submittedName>
        <fullName evidence="4">Protein disulfide isomerase, putative</fullName>
    </submittedName>
</protein>
<organism evidence="5">
    <name type="scientific">Perkinsus marinus (strain ATCC 50983 / TXsc)</name>
    <dbReference type="NCBI Taxonomy" id="423536"/>
    <lineage>
        <taxon>Eukaryota</taxon>
        <taxon>Sar</taxon>
        <taxon>Alveolata</taxon>
        <taxon>Perkinsozoa</taxon>
        <taxon>Perkinsea</taxon>
        <taxon>Perkinsida</taxon>
        <taxon>Perkinsidae</taxon>
        <taxon>Perkinsus</taxon>
    </lineage>
</organism>
<dbReference type="CDD" id="cd02961">
    <property type="entry name" value="PDI_a_family"/>
    <property type="match status" value="1"/>
</dbReference>
<comment type="similarity">
    <text evidence="1">Belongs to the protein disulfide isomerase family.</text>
</comment>
<keyword evidence="2" id="KW-0732">Signal</keyword>
<keyword evidence="5" id="KW-1185">Reference proteome</keyword>
<feature type="signal peptide" evidence="2">
    <location>
        <begin position="1"/>
        <end position="24"/>
    </location>
</feature>
<dbReference type="GO" id="GO:0006457">
    <property type="term" value="P:protein folding"/>
    <property type="evidence" value="ECO:0007669"/>
    <property type="project" value="TreeGrafter"/>
</dbReference>
<dbReference type="OrthoDB" id="72053at2759"/>
<feature type="domain" description="Thioredoxin" evidence="3">
    <location>
        <begin position="21"/>
        <end position="147"/>
    </location>
</feature>
<dbReference type="GeneID" id="9051865"/>
<dbReference type="SUPFAM" id="SSF52833">
    <property type="entry name" value="Thioredoxin-like"/>
    <property type="match status" value="1"/>
</dbReference>
<dbReference type="Pfam" id="PF00085">
    <property type="entry name" value="Thioredoxin"/>
    <property type="match status" value="1"/>
</dbReference>